<dbReference type="Proteomes" id="UP000001554">
    <property type="component" value="Chromosome 12"/>
</dbReference>
<sequence>MVRCLKGGLLSSLGAFLIQAVTMVTVARAQDNTISYTGLCGPTACCQSQENEYVRLQDMMVLLVRQVALLQHALGADPDFYWDLSGGCSITDRQRAPCTDMCSSNTIYANVGLRPGRASGVLQTIPGPDGRHCAVSLTASLKQSIDLGNFRATCISHHGLCGQTGFTVSVWLKIPKEANNGRVYLLSSGGQTGSARGFSVYATGNQYSYTPSNKFVLTVYLKHKDLAWRVDTSEVPDNTWFHLAFTWTRALGTRVYVNGNLVGQGFGRPTGFSQNHGNTNLVLGRSNQKEQFHATAAFSNLKIFTRELTASHIALLHEEINAIGVGSRDF</sequence>
<protein>
    <submittedName>
        <fullName evidence="3">Uncharacterized protein LOC118427390</fullName>
    </submittedName>
</protein>
<proteinExistence type="predicted"/>
<dbReference type="OrthoDB" id="9987725at2759"/>
<dbReference type="GeneID" id="118427390"/>
<dbReference type="OMA" id="CQSQENE"/>
<dbReference type="SUPFAM" id="SSF49899">
    <property type="entry name" value="Concanavalin A-like lectins/glucanases"/>
    <property type="match status" value="1"/>
</dbReference>
<organism evidence="2 3">
    <name type="scientific">Branchiostoma floridae</name>
    <name type="common">Florida lancelet</name>
    <name type="synonym">Amphioxus</name>
    <dbReference type="NCBI Taxonomy" id="7739"/>
    <lineage>
        <taxon>Eukaryota</taxon>
        <taxon>Metazoa</taxon>
        <taxon>Chordata</taxon>
        <taxon>Cephalochordata</taxon>
        <taxon>Leptocardii</taxon>
        <taxon>Amphioxiformes</taxon>
        <taxon>Branchiostomatidae</taxon>
        <taxon>Branchiostoma</taxon>
    </lineage>
</organism>
<reference evidence="2" key="1">
    <citation type="journal article" date="2020" name="Nat. Ecol. Evol.">
        <title>Deeply conserved synteny resolves early events in vertebrate evolution.</title>
        <authorList>
            <person name="Simakov O."/>
            <person name="Marletaz F."/>
            <person name="Yue J.X."/>
            <person name="O'Connell B."/>
            <person name="Jenkins J."/>
            <person name="Brandt A."/>
            <person name="Calef R."/>
            <person name="Tung C.H."/>
            <person name="Huang T.K."/>
            <person name="Schmutz J."/>
            <person name="Satoh N."/>
            <person name="Yu J.K."/>
            <person name="Putnam N.H."/>
            <person name="Green R.E."/>
            <person name="Rokhsar D.S."/>
        </authorList>
    </citation>
    <scope>NUCLEOTIDE SEQUENCE [LARGE SCALE GENOMIC DNA]</scope>
    <source>
        <strain evidence="2">S238N-H82</strain>
    </source>
</reference>
<evidence type="ECO:0000313" key="3">
    <source>
        <dbReference type="RefSeq" id="XP_035693054.1"/>
    </source>
</evidence>
<reference evidence="3" key="2">
    <citation type="submission" date="2025-08" db="UniProtKB">
        <authorList>
            <consortium name="RefSeq"/>
        </authorList>
    </citation>
    <scope>IDENTIFICATION</scope>
    <source>
        <strain evidence="3">S238N-H82</strain>
        <tissue evidence="3">Testes</tissue>
    </source>
</reference>
<feature type="chain" id="PRO_5039903722" evidence="1">
    <location>
        <begin position="30"/>
        <end position="330"/>
    </location>
</feature>
<evidence type="ECO:0000313" key="2">
    <source>
        <dbReference type="Proteomes" id="UP000001554"/>
    </source>
</evidence>
<accession>A0A9J7M2M6</accession>
<gene>
    <name evidence="3" type="primary">LOC118427390</name>
</gene>
<dbReference type="Pfam" id="PF13385">
    <property type="entry name" value="Laminin_G_3"/>
    <property type="match status" value="1"/>
</dbReference>
<dbReference type="AlphaFoldDB" id="A0A9J7M2M6"/>
<dbReference type="InterPro" id="IPR013320">
    <property type="entry name" value="ConA-like_dom_sf"/>
</dbReference>
<keyword evidence="2" id="KW-1185">Reference proteome</keyword>
<name>A0A9J7M2M6_BRAFL</name>
<dbReference type="KEGG" id="bfo:118427390"/>
<dbReference type="RefSeq" id="XP_035693054.1">
    <property type="nucleotide sequence ID" value="XM_035837161.1"/>
</dbReference>
<keyword evidence="1" id="KW-0732">Signal</keyword>
<feature type="signal peptide" evidence="1">
    <location>
        <begin position="1"/>
        <end position="29"/>
    </location>
</feature>
<dbReference type="Gene3D" id="2.60.120.200">
    <property type="match status" value="1"/>
</dbReference>
<evidence type="ECO:0000256" key="1">
    <source>
        <dbReference type="SAM" id="SignalP"/>
    </source>
</evidence>